<dbReference type="EC" id="2.7.7.12" evidence="10"/>
<evidence type="ECO:0000256" key="2">
    <source>
        <dbReference type="ARBA" id="ARBA00004496"/>
    </source>
</evidence>
<evidence type="ECO:0000256" key="6">
    <source>
        <dbReference type="ARBA" id="ARBA00022679"/>
    </source>
</evidence>
<evidence type="ECO:0000313" key="14">
    <source>
        <dbReference type="Proteomes" id="UP001059480"/>
    </source>
</evidence>
<keyword evidence="7 10" id="KW-0548">Nucleotidyltransferase</keyword>
<feature type="domain" description="Galactose-1-phosphate uridyl transferase N-terminal" evidence="11">
    <location>
        <begin position="78"/>
        <end position="233"/>
    </location>
</feature>
<dbReference type="Pfam" id="PF01087">
    <property type="entry name" value="GalP_UDP_transf"/>
    <property type="match status" value="1"/>
</dbReference>
<dbReference type="PIRSF" id="PIRSF006005">
    <property type="entry name" value="GalT_BS"/>
    <property type="match status" value="1"/>
</dbReference>
<evidence type="ECO:0000313" key="13">
    <source>
        <dbReference type="EMBL" id="MCQ9210547.1"/>
    </source>
</evidence>
<comment type="subcellular location">
    <subcellularLocation>
        <location evidence="2 10">Cytoplasm</location>
    </subcellularLocation>
</comment>
<evidence type="ECO:0000256" key="5">
    <source>
        <dbReference type="ARBA" id="ARBA00022490"/>
    </source>
</evidence>
<dbReference type="PANTHER" id="PTHR39191:SF1">
    <property type="entry name" value="DUF4922 DOMAIN-CONTAINING PROTEIN"/>
    <property type="match status" value="1"/>
</dbReference>
<dbReference type="RefSeq" id="WP_256945660.1">
    <property type="nucleotide sequence ID" value="NZ_JANHNZ010000009.1"/>
</dbReference>
<evidence type="ECO:0000259" key="12">
    <source>
        <dbReference type="Pfam" id="PF02744"/>
    </source>
</evidence>
<keyword evidence="6 10" id="KW-0808">Transferase</keyword>
<comment type="pathway">
    <text evidence="3 10">Carbohydrate metabolism; galactose metabolism.</text>
</comment>
<evidence type="ECO:0000259" key="11">
    <source>
        <dbReference type="Pfam" id="PF01087"/>
    </source>
</evidence>
<sequence>MPVAIEQLIVDFVTESVRKNLTHSLDTTYTINRLAVILQVKGLITGLSAREERPSLLELLEQLVDYGQVSGLIEDSSTQRQQLENDIMDQVTPKPSTINKKFWVNYKTAPIKATDEFYRLSRKANIVRTKDIEKNIVFSGPSPYGDLEITINLSKPEKSSKDIALEKMATAQEYPICRLCIENEGYEGRVDWPARANHRLVRLALLNGLWYYHYSPYAYFNEHAIFLSEKHEPMVVNQNAVNRLLEIVTIFPHYFVGSNAGLPIVGGSILGHNHYQGGRYVFPMNKAKTFAQGSMKDFSSVKADLLHWPVSVVRLRGQDRDQVEMAALSIVDLWKDYSDESSHIFAFSGGQEHNAVTLIASRNGSEYELHLALRNNRTTEEFPEGIFHPHQDVQHIKKENIGLIEVMGLAILPPRLKEEIAFVKAFLLDEIGLDEVSPIHQDWAQELKLQHTFTEENNQELIEQAIVKKFQRVLEDAGVFKQTPSGRQAFLDFAAQFMNISKTS</sequence>
<reference evidence="13" key="3">
    <citation type="journal article" date="2023" name="Microbiol. Resour. Announc.">
        <title>Draft Genome Sequence of Granulicatella sp. Strain S8, Isolated from a Marine Fish, Seriola quinqueradiata.</title>
        <authorList>
            <person name="Lee M."/>
            <person name="Farooq A."/>
            <person name="Jeong J.B."/>
            <person name="Jung M.Y."/>
        </authorList>
    </citation>
    <scope>NUCLEOTIDE SEQUENCE</scope>
    <source>
        <strain evidence="13">S8</strain>
    </source>
</reference>
<evidence type="ECO:0000256" key="1">
    <source>
        <dbReference type="ARBA" id="ARBA00001107"/>
    </source>
</evidence>
<dbReference type="PANTHER" id="PTHR39191">
    <property type="entry name" value="GALACTOSE-1-PHOSPHATE URIDYLYLTRANSFERASE"/>
    <property type="match status" value="1"/>
</dbReference>
<evidence type="ECO:0000256" key="10">
    <source>
        <dbReference type="HAMAP-Rule" id="MF_00571"/>
    </source>
</evidence>
<reference evidence="13" key="2">
    <citation type="journal article" date="2023" name="Curr. Microbiol.">
        <title>Granulicatella seriolae sp. nov., a Novel Facultative Anaerobe Isolated from Yellowtail Marine Fish.</title>
        <authorList>
            <person name="Lee M."/>
            <person name="Choi Y.J."/>
            <person name="Farooq A."/>
            <person name="Jeong J.B."/>
            <person name="Jung M.Y."/>
        </authorList>
    </citation>
    <scope>NUCLEOTIDE SEQUENCE</scope>
    <source>
        <strain evidence="13">S8</strain>
    </source>
</reference>
<evidence type="ECO:0000256" key="7">
    <source>
        <dbReference type="ARBA" id="ARBA00022695"/>
    </source>
</evidence>
<dbReference type="GO" id="GO:0016779">
    <property type="term" value="F:nucleotidyltransferase activity"/>
    <property type="evidence" value="ECO:0007669"/>
    <property type="project" value="UniProtKB-KW"/>
</dbReference>
<comment type="similarity">
    <text evidence="4 10">Belongs to the galactose-1-phosphate uridylyltransferase type 2 family.</text>
</comment>
<evidence type="ECO:0000256" key="8">
    <source>
        <dbReference type="ARBA" id="ARBA00023144"/>
    </source>
</evidence>
<dbReference type="HAMAP" id="MF_00571">
    <property type="entry name" value="GalP_UDP_trans"/>
    <property type="match status" value="1"/>
</dbReference>
<evidence type="ECO:0000256" key="3">
    <source>
        <dbReference type="ARBA" id="ARBA00004947"/>
    </source>
</evidence>
<gene>
    <name evidence="10" type="primary">galT</name>
    <name evidence="13" type="ORF">NPA36_08285</name>
</gene>
<dbReference type="EMBL" id="JANHNZ010000009">
    <property type="protein sequence ID" value="MCQ9210547.1"/>
    <property type="molecule type" value="Genomic_DNA"/>
</dbReference>
<proteinExistence type="inferred from homology"/>
<name>A0ABT1WPU2_9LACT</name>
<evidence type="ECO:0000256" key="9">
    <source>
        <dbReference type="ARBA" id="ARBA00023277"/>
    </source>
</evidence>
<keyword evidence="9 10" id="KW-0119">Carbohydrate metabolism</keyword>
<dbReference type="InterPro" id="IPR005849">
    <property type="entry name" value="GalP_Utransf_N"/>
</dbReference>
<dbReference type="Pfam" id="PF02744">
    <property type="entry name" value="GalP_UDP_tr_C"/>
    <property type="match status" value="1"/>
</dbReference>
<reference evidence="13" key="1">
    <citation type="submission" date="2022-07" db="EMBL/GenBank/DDBJ databases">
        <authorList>
            <person name="Jung M.-Y."/>
            <person name="Lee M."/>
        </authorList>
    </citation>
    <scope>NUCLEOTIDE SEQUENCE</scope>
    <source>
        <strain evidence="13">S8</strain>
    </source>
</reference>
<organism evidence="13 14">
    <name type="scientific">Granulicatella seriolae</name>
    <dbReference type="NCBI Taxonomy" id="2967226"/>
    <lineage>
        <taxon>Bacteria</taxon>
        <taxon>Bacillati</taxon>
        <taxon>Bacillota</taxon>
        <taxon>Bacilli</taxon>
        <taxon>Lactobacillales</taxon>
        <taxon>Carnobacteriaceae</taxon>
        <taxon>Granulicatella</taxon>
    </lineage>
</organism>
<evidence type="ECO:0000256" key="4">
    <source>
        <dbReference type="ARBA" id="ARBA00008706"/>
    </source>
</evidence>
<feature type="domain" description="Galactose-1-phosphate uridyl transferase C-terminal" evidence="12">
    <location>
        <begin position="249"/>
        <end position="444"/>
    </location>
</feature>
<protein>
    <recommendedName>
        <fullName evidence="10">Galactose-1-phosphate uridylyltransferase</fullName>
        <shortName evidence="10">Gal-1-P uridylyltransferase</shortName>
        <ecNumber evidence="10">2.7.7.12</ecNumber>
    </recommendedName>
    <alternativeName>
        <fullName evidence="10">UDP-glucose--hexose-1-phosphate uridylyltransferase</fullName>
    </alternativeName>
</protein>
<dbReference type="Proteomes" id="UP001059480">
    <property type="component" value="Unassembled WGS sequence"/>
</dbReference>
<comment type="catalytic activity">
    <reaction evidence="1 10">
        <text>alpha-D-galactose 1-phosphate + UDP-alpha-D-glucose = alpha-D-glucose 1-phosphate + UDP-alpha-D-galactose</text>
        <dbReference type="Rhea" id="RHEA:13989"/>
        <dbReference type="ChEBI" id="CHEBI:58336"/>
        <dbReference type="ChEBI" id="CHEBI:58601"/>
        <dbReference type="ChEBI" id="CHEBI:58885"/>
        <dbReference type="ChEBI" id="CHEBI:66914"/>
        <dbReference type="EC" id="2.7.7.12"/>
    </reaction>
</comment>
<dbReference type="InterPro" id="IPR000766">
    <property type="entry name" value="GalP_uridyl_Trfase_II"/>
</dbReference>
<comment type="caution">
    <text evidence="13">The sequence shown here is derived from an EMBL/GenBank/DDBJ whole genome shotgun (WGS) entry which is preliminary data.</text>
</comment>
<keyword evidence="8 10" id="KW-0299">Galactose metabolism</keyword>
<accession>A0ABT1WPU2</accession>
<keyword evidence="5 10" id="KW-0963">Cytoplasm</keyword>
<keyword evidence="14" id="KW-1185">Reference proteome</keyword>
<dbReference type="InterPro" id="IPR005850">
    <property type="entry name" value="GalP_Utransf_C"/>
</dbReference>